<comment type="caution">
    <text evidence="1">The sequence shown here is derived from an EMBL/GenBank/DDBJ whole genome shotgun (WGS) entry which is preliminary data.</text>
</comment>
<evidence type="ECO:0000313" key="1">
    <source>
        <dbReference type="EMBL" id="KAK4500415.1"/>
    </source>
</evidence>
<evidence type="ECO:0000313" key="2">
    <source>
        <dbReference type="Proteomes" id="UP001305779"/>
    </source>
</evidence>
<name>A0ABR0EH04_ZASCE</name>
<reference evidence="1 2" key="1">
    <citation type="journal article" date="2023" name="G3 (Bethesda)">
        <title>A chromosome-level genome assembly of Zasmidium syzygii isolated from banana leaves.</title>
        <authorList>
            <person name="van Westerhoven A.C."/>
            <person name="Mehrabi R."/>
            <person name="Talebi R."/>
            <person name="Steentjes M.B.F."/>
            <person name="Corcolon B."/>
            <person name="Chong P.A."/>
            <person name="Kema G.H.J."/>
            <person name="Seidl M.F."/>
        </authorList>
    </citation>
    <scope>NUCLEOTIDE SEQUENCE [LARGE SCALE GENOMIC DNA]</scope>
    <source>
        <strain evidence="1 2">P124</strain>
    </source>
</reference>
<sequence length="149" mass="16824">MVRAALWKSSQQLITGISVHRPEHKVPLYVEDWRGVQTPNTRYVLGLQDNNVVGDGNSVKIWKHSLPDPNEPPLAPALAHWHEEPPLWKQLFGQRQAASMIGRISKTWLDDRYLVRTWVRGNGNGFTGQEHGCEGDDAELHFVVWVGGA</sequence>
<protein>
    <submittedName>
        <fullName evidence="1">Uncharacterized protein</fullName>
    </submittedName>
</protein>
<organism evidence="1 2">
    <name type="scientific">Zasmidium cellare</name>
    <name type="common">Wine cellar mold</name>
    <name type="synonym">Racodium cellare</name>
    <dbReference type="NCBI Taxonomy" id="395010"/>
    <lineage>
        <taxon>Eukaryota</taxon>
        <taxon>Fungi</taxon>
        <taxon>Dikarya</taxon>
        <taxon>Ascomycota</taxon>
        <taxon>Pezizomycotina</taxon>
        <taxon>Dothideomycetes</taxon>
        <taxon>Dothideomycetidae</taxon>
        <taxon>Mycosphaerellales</taxon>
        <taxon>Mycosphaerellaceae</taxon>
        <taxon>Zasmidium</taxon>
    </lineage>
</organism>
<accession>A0ABR0EH04</accession>
<dbReference type="EMBL" id="JAXOVC010000006">
    <property type="protein sequence ID" value="KAK4500415.1"/>
    <property type="molecule type" value="Genomic_DNA"/>
</dbReference>
<proteinExistence type="predicted"/>
<gene>
    <name evidence="1" type="ORF">PRZ48_008604</name>
</gene>
<keyword evidence="2" id="KW-1185">Reference proteome</keyword>
<dbReference type="Proteomes" id="UP001305779">
    <property type="component" value="Unassembled WGS sequence"/>
</dbReference>